<dbReference type="EMBL" id="CAHIKZ030003747">
    <property type="protein sequence ID" value="CAE1303853.1"/>
    <property type="molecule type" value="Genomic_DNA"/>
</dbReference>
<evidence type="ECO:0000313" key="2">
    <source>
        <dbReference type="Proteomes" id="UP000597762"/>
    </source>
</evidence>
<dbReference type="Proteomes" id="UP000597762">
    <property type="component" value="Unassembled WGS sequence"/>
</dbReference>
<keyword evidence="2" id="KW-1185">Reference proteome</keyword>
<accession>A0A812DGU3</accession>
<proteinExistence type="predicted"/>
<dbReference type="AlphaFoldDB" id="A0A812DGU3"/>
<comment type="caution">
    <text evidence="1">The sequence shown here is derived from an EMBL/GenBank/DDBJ whole genome shotgun (WGS) entry which is preliminary data.</text>
</comment>
<organism evidence="1 2">
    <name type="scientific">Acanthosepion pharaonis</name>
    <name type="common">Pharaoh cuttlefish</name>
    <name type="synonym">Sepia pharaonis</name>
    <dbReference type="NCBI Taxonomy" id="158019"/>
    <lineage>
        <taxon>Eukaryota</taxon>
        <taxon>Metazoa</taxon>
        <taxon>Spiralia</taxon>
        <taxon>Lophotrochozoa</taxon>
        <taxon>Mollusca</taxon>
        <taxon>Cephalopoda</taxon>
        <taxon>Coleoidea</taxon>
        <taxon>Decapodiformes</taxon>
        <taxon>Sepiida</taxon>
        <taxon>Sepiina</taxon>
        <taxon>Sepiidae</taxon>
        <taxon>Acanthosepion</taxon>
    </lineage>
</organism>
<gene>
    <name evidence="1" type="ORF">SPHA_56571</name>
</gene>
<protein>
    <submittedName>
        <fullName evidence="1">Uncharacterized protein</fullName>
    </submittedName>
</protein>
<evidence type="ECO:0000313" key="1">
    <source>
        <dbReference type="EMBL" id="CAE1303853.1"/>
    </source>
</evidence>
<sequence>MTQFFPFNSICITSIFSSVSHHLIQEPFPLVPIIYSQFFFPPFATIVFFQFPPLDPTTFCPPFNLFSHFSFLTSACHKCISSVSHHLIQEPFSFPITFDTILPPFHSLHLPATSVFSSVSHHLIQEPFPCSPTTFDTILSLLIPYICLPQSPPFMTQFSPFHSLHLPATSAFSSVSHHLIQEPFPCSPYHFCHKCFPFSFLTSACHNCIFLSCPHHLIHAPFPCSPYHFCHNVFLFHSLHLPATIVFSSVSHHLIQVPFPCSPNDFCHNVFLFISLHLPATSVFSSVPHHFCHNSFLFIPYICLPQLYFSSVSHHLIQEPFPCSPYHFSFHNFFPFHSLHLPATIFVPPLDPRTFFLVVPSLLTQCFPFSFLTSACHKCIFLSVPPLDPSTFFLVVPTTFVTMFSLFSLHLHLLSVPPLDPTPFSFLSVPMFSLFIPYICLPPFPQLSACPYPATSALSSVSHHLIQAPFLVVPNTFVHNFSPFHSLHLPATIVFFLSVPPLDPRTFSL</sequence>
<name>A0A812DGU3_ACAPH</name>
<reference evidence="1" key="1">
    <citation type="submission" date="2021-01" db="EMBL/GenBank/DDBJ databases">
        <authorList>
            <person name="Li R."/>
            <person name="Bekaert M."/>
        </authorList>
    </citation>
    <scope>NUCLEOTIDE SEQUENCE</scope>
    <source>
        <strain evidence="1">Farmed</strain>
    </source>
</reference>